<dbReference type="InterPro" id="IPR033116">
    <property type="entry name" value="TRYPSIN_SER"/>
</dbReference>
<dbReference type="PROSITE" id="PS50240">
    <property type="entry name" value="TRYPSIN_DOM"/>
    <property type="match status" value="1"/>
</dbReference>
<reference evidence="1" key="1">
    <citation type="journal article" date="2021" name="Mol. Ecol. Resour.">
        <title>Apolygus lucorum genome provides insights into omnivorousness and mesophyll feeding.</title>
        <authorList>
            <person name="Liu Y."/>
            <person name="Liu H."/>
            <person name="Wang H."/>
            <person name="Huang T."/>
            <person name="Liu B."/>
            <person name="Yang B."/>
            <person name="Yin L."/>
            <person name="Li B."/>
            <person name="Zhang Y."/>
            <person name="Zhang S."/>
            <person name="Jiang F."/>
            <person name="Zhang X."/>
            <person name="Ren Y."/>
            <person name="Wang B."/>
            <person name="Wang S."/>
            <person name="Lu Y."/>
            <person name="Wu K."/>
            <person name="Fan W."/>
            <person name="Wang G."/>
        </authorList>
    </citation>
    <scope>NUCLEOTIDE SEQUENCE</scope>
    <source>
        <strain evidence="1">12Hb</strain>
    </source>
</reference>
<comment type="caution">
    <text evidence="1">The sequence shown here is derived from an EMBL/GenBank/DDBJ whole genome shotgun (WGS) entry which is preliminary data.</text>
</comment>
<dbReference type="GO" id="GO:0004252">
    <property type="term" value="F:serine-type endopeptidase activity"/>
    <property type="evidence" value="ECO:0007669"/>
    <property type="project" value="InterPro"/>
</dbReference>
<dbReference type="InterPro" id="IPR009003">
    <property type="entry name" value="Peptidase_S1_PA"/>
</dbReference>
<dbReference type="PROSITE" id="PS00135">
    <property type="entry name" value="TRYPSIN_SER"/>
    <property type="match status" value="1"/>
</dbReference>
<evidence type="ECO:0000313" key="2">
    <source>
        <dbReference type="Proteomes" id="UP000466442"/>
    </source>
</evidence>
<gene>
    <name evidence="1" type="ORF">GE061_011476</name>
</gene>
<sequence length="379" mass="43757">MKFFVILVALYCGSYSGGVEHHRTRRIVYGKPLPSSTAYDSTGYFVRLDAAVHLSWLYRYFVHAKLGKRLCGGAALTPHVVQTSCHCIIDSWSGLVPWGDNVFRFPLVKNGWEDMIILHHGHQTEEQMTDGVWSRKFLVHEECKQANKSKSISHDYGWVLTREELKQSNNPHVKYSFAPLFTQRDLVKQYYRNMKYEAICLFIGFGSYYLTQKRPENVYGSEPPSIIQHGWRSLQNYWQCYSKTFEYLVYSYGRRFKGQVGEYNYNRDATWACTTYFGKERTNIAPGDSGGPVMCGGVYFALVQAIHGDLGNTINSSWEHIGLLVFSAYENSAEYREAMEARLWQYWGTDDLPPPVLDRATINPFNPKGHYRTRTTKQP</sequence>
<dbReference type="InterPro" id="IPR043504">
    <property type="entry name" value="Peptidase_S1_PA_chymotrypsin"/>
</dbReference>
<dbReference type="AlphaFoldDB" id="A0A6A4K212"/>
<proteinExistence type="predicted"/>
<dbReference type="EMBL" id="WIXP02000003">
    <property type="protein sequence ID" value="KAF6213754.1"/>
    <property type="molecule type" value="Genomic_DNA"/>
</dbReference>
<organism evidence="1 2">
    <name type="scientific">Apolygus lucorum</name>
    <name type="common">Small green plant bug</name>
    <name type="synonym">Lygocoris lucorum</name>
    <dbReference type="NCBI Taxonomy" id="248454"/>
    <lineage>
        <taxon>Eukaryota</taxon>
        <taxon>Metazoa</taxon>
        <taxon>Ecdysozoa</taxon>
        <taxon>Arthropoda</taxon>
        <taxon>Hexapoda</taxon>
        <taxon>Insecta</taxon>
        <taxon>Pterygota</taxon>
        <taxon>Neoptera</taxon>
        <taxon>Paraneoptera</taxon>
        <taxon>Hemiptera</taxon>
        <taxon>Heteroptera</taxon>
        <taxon>Panheteroptera</taxon>
        <taxon>Cimicomorpha</taxon>
        <taxon>Miridae</taxon>
        <taxon>Mirini</taxon>
        <taxon>Apolygus</taxon>
    </lineage>
</organism>
<dbReference type="Gene3D" id="2.40.10.10">
    <property type="entry name" value="Trypsin-like serine proteases"/>
    <property type="match status" value="1"/>
</dbReference>
<protein>
    <submittedName>
        <fullName evidence="1">Uncharacterized protein</fullName>
    </submittedName>
</protein>
<evidence type="ECO:0000313" key="1">
    <source>
        <dbReference type="EMBL" id="KAF6213754.1"/>
    </source>
</evidence>
<accession>A0A6A4K212</accession>
<dbReference type="InterPro" id="IPR001254">
    <property type="entry name" value="Trypsin_dom"/>
</dbReference>
<dbReference type="GO" id="GO:0006508">
    <property type="term" value="P:proteolysis"/>
    <property type="evidence" value="ECO:0007669"/>
    <property type="project" value="InterPro"/>
</dbReference>
<keyword evidence="2" id="KW-1185">Reference proteome</keyword>
<dbReference type="Proteomes" id="UP000466442">
    <property type="component" value="Unassembled WGS sequence"/>
</dbReference>
<name>A0A6A4K212_APOLU</name>
<dbReference type="SUPFAM" id="SSF50494">
    <property type="entry name" value="Trypsin-like serine proteases"/>
    <property type="match status" value="1"/>
</dbReference>